<proteinExistence type="predicted"/>
<dbReference type="AlphaFoldDB" id="A0A917D0C3"/>
<dbReference type="Proteomes" id="UP000654257">
    <property type="component" value="Unassembled WGS sequence"/>
</dbReference>
<name>A0A917D0C3_9NOCA</name>
<reference evidence="1" key="2">
    <citation type="submission" date="2020-09" db="EMBL/GenBank/DDBJ databases">
        <authorList>
            <person name="Sun Q."/>
            <person name="Sedlacek I."/>
        </authorList>
    </citation>
    <scope>NUCLEOTIDE SEQUENCE</scope>
    <source>
        <strain evidence="1">CCM 7905</strain>
    </source>
</reference>
<evidence type="ECO:0000313" key="1">
    <source>
        <dbReference type="EMBL" id="GGG04403.1"/>
    </source>
</evidence>
<gene>
    <name evidence="1" type="ORF">GCM10007304_18130</name>
</gene>
<evidence type="ECO:0008006" key="3">
    <source>
        <dbReference type="Google" id="ProtNLM"/>
    </source>
</evidence>
<accession>A0A917D0C3</accession>
<organism evidence="1 2">
    <name type="scientific">Rhodococcoides trifolii</name>
    <dbReference type="NCBI Taxonomy" id="908250"/>
    <lineage>
        <taxon>Bacteria</taxon>
        <taxon>Bacillati</taxon>
        <taxon>Actinomycetota</taxon>
        <taxon>Actinomycetes</taxon>
        <taxon>Mycobacteriales</taxon>
        <taxon>Nocardiaceae</taxon>
        <taxon>Rhodococcoides</taxon>
    </lineage>
</organism>
<dbReference type="RefSeq" id="WP_188544479.1">
    <property type="nucleotide sequence ID" value="NZ_BMCU01000002.1"/>
</dbReference>
<sequence>MSTSTDVTAYEAPGGVEILSPTVSDDARTQLVRHAETMATAKQLADAMCGSDLVPAIYRGKPANGAAAILYGAELGLNPIQSLQQIFVVHGSPAIYARTMVALVKSRGHKLWTEESTDQSVTVCGQLRGDDHIERSTWTYERARKAGYTSNKKYDTDPQAMLYAKAATEICRKIAPDVLLGIAFSREELELEHYANTPRHVEVQQGWQERLGITSAAEPEPTDISHLQEAPADEQPPTTEQTSDDAVAMATQAQVTKLNILLKEEKLDTREAKLEYLSNTFHRPIGSSKELTRVEAGDLITYLESEQAKEAGQ</sequence>
<keyword evidence="2" id="KW-1185">Reference proteome</keyword>
<comment type="caution">
    <text evidence="1">The sequence shown here is derived from an EMBL/GenBank/DDBJ whole genome shotgun (WGS) entry which is preliminary data.</text>
</comment>
<evidence type="ECO:0000313" key="2">
    <source>
        <dbReference type="Proteomes" id="UP000654257"/>
    </source>
</evidence>
<reference evidence="1" key="1">
    <citation type="journal article" date="2014" name="Int. J. Syst. Evol. Microbiol.">
        <title>Complete genome sequence of Corynebacterium casei LMG S-19264T (=DSM 44701T), isolated from a smear-ripened cheese.</title>
        <authorList>
            <consortium name="US DOE Joint Genome Institute (JGI-PGF)"/>
            <person name="Walter F."/>
            <person name="Albersmeier A."/>
            <person name="Kalinowski J."/>
            <person name="Ruckert C."/>
        </authorList>
    </citation>
    <scope>NUCLEOTIDE SEQUENCE</scope>
    <source>
        <strain evidence="1">CCM 7905</strain>
    </source>
</reference>
<dbReference type="EMBL" id="BMCU01000002">
    <property type="protein sequence ID" value="GGG04403.1"/>
    <property type="molecule type" value="Genomic_DNA"/>
</dbReference>
<protein>
    <recommendedName>
        <fullName evidence="3">RecT-like ssDNA binding protein</fullName>
    </recommendedName>
</protein>